<dbReference type="AlphaFoldDB" id="A0A8T0R7K8"/>
<dbReference type="EMBL" id="CM029047">
    <property type="protein sequence ID" value="KAG2581256.1"/>
    <property type="molecule type" value="Genomic_DNA"/>
</dbReference>
<protein>
    <submittedName>
        <fullName evidence="1">Uncharacterized protein</fullName>
    </submittedName>
</protein>
<dbReference type="Proteomes" id="UP000823388">
    <property type="component" value="Chromosome 6K"/>
</dbReference>
<organism evidence="1 2">
    <name type="scientific">Panicum virgatum</name>
    <name type="common">Blackwell switchgrass</name>
    <dbReference type="NCBI Taxonomy" id="38727"/>
    <lineage>
        <taxon>Eukaryota</taxon>
        <taxon>Viridiplantae</taxon>
        <taxon>Streptophyta</taxon>
        <taxon>Embryophyta</taxon>
        <taxon>Tracheophyta</taxon>
        <taxon>Spermatophyta</taxon>
        <taxon>Magnoliopsida</taxon>
        <taxon>Liliopsida</taxon>
        <taxon>Poales</taxon>
        <taxon>Poaceae</taxon>
        <taxon>PACMAD clade</taxon>
        <taxon>Panicoideae</taxon>
        <taxon>Panicodae</taxon>
        <taxon>Paniceae</taxon>
        <taxon>Panicinae</taxon>
        <taxon>Panicum</taxon>
        <taxon>Panicum sect. Hiantes</taxon>
    </lineage>
</organism>
<keyword evidence="2" id="KW-1185">Reference proteome</keyword>
<comment type="caution">
    <text evidence="1">The sequence shown here is derived from an EMBL/GenBank/DDBJ whole genome shotgun (WGS) entry which is preliminary data.</text>
</comment>
<evidence type="ECO:0000313" key="2">
    <source>
        <dbReference type="Proteomes" id="UP000823388"/>
    </source>
</evidence>
<evidence type="ECO:0000313" key="1">
    <source>
        <dbReference type="EMBL" id="KAG2581256.1"/>
    </source>
</evidence>
<name>A0A8T0R7K8_PANVG</name>
<sequence length="137" mass="15770">MIIKETSPIALLHAAASECQLQYVSLITEIASDQTVLCGVELELPQSELIGPRREIFFWEPVVSEPSLAYAKACLKAVSFLQIFFNLRITNYYCAGMLIYRELNIEHQSEFMAYNFPLKVNHFPRISTEPHYRDNHS</sequence>
<accession>A0A8T0R7K8</accession>
<proteinExistence type="predicted"/>
<reference evidence="1" key="1">
    <citation type="submission" date="2020-05" db="EMBL/GenBank/DDBJ databases">
        <title>WGS assembly of Panicum virgatum.</title>
        <authorList>
            <person name="Lovell J.T."/>
            <person name="Jenkins J."/>
            <person name="Shu S."/>
            <person name="Juenger T.E."/>
            <person name="Schmutz J."/>
        </authorList>
    </citation>
    <scope>NUCLEOTIDE SEQUENCE</scope>
    <source>
        <strain evidence="1">AP13</strain>
    </source>
</reference>
<gene>
    <name evidence="1" type="ORF">PVAP13_6KG021900</name>
</gene>